<dbReference type="AlphaFoldDB" id="A0A0C1W7S3"/>
<accession>A0A0C1W7S3</accession>
<keyword evidence="3" id="KW-0238">DNA-binding</keyword>
<proteinExistence type="inferred from homology"/>
<sequence length="302" mass="34709">MKHSIDLNLYRFLNLIFEQKSLPKVCHTLDISRATFNRQLADCRELFGNELFIANKGLYFPTLFCSQLMNIIEEPLEQLESAQTQVNVLEAATQPTQFRFFVPNPLSAILTTPLLELLSQHDNIADFSMVDWNLEGIEFPKAGSLAVGISGYPSVMNERVVERKIGELGLYLYTSQNNPLWQHERIDIQRLQNEKLVRVSMGALDDAIYYERVKRQLGFALERRLTVPSVHAALDWLIKTDYVLICFALPNSALPQGIKKIPLIQDNAQMFFDIGLQFHRGYYQHPTIVKLEKHLSDILNDL</sequence>
<dbReference type="Proteomes" id="UP000031586">
    <property type="component" value="Unassembled WGS sequence"/>
</dbReference>
<dbReference type="PANTHER" id="PTHR30118">
    <property type="entry name" value="HTH-TYPE TRANSCRIPTIONAL REGULATOR LEUO-RELATED"/>
    <property type="match status" value="1"/>
</dbReference>
<feature type="domain" description="LysR substrate-binding" evidence="5">
    <location>
        <begin position="137"/>
        <end position="291"/>
    </location>
</feature>
<dbReference type="Gene3D" id="1.10.10.10">
    <property type="entry name" value="Winged helix-like DNA-binding domain superfamily/Winged helix DNA-binding domain"/>
    <property type="match status" value="1"/>
</dbReference>
<evidence type="ECO:0000256" key="2">
    <source>
        <dbReference type="ARBA" id="ARBA00023015"/>
    </source>
</evidence>
<dbReference type="CDD" id="cd05466">
    <property type="entry name" value="PBP2_LTTR_substrate"/>
    <property type="match status" value="1"/>
</dbReference>
<dbReference type="RefSeq" id="WP_020194745.1">
    <property type="nucleotide sequence ID" value="NZ_BAOH01000007.1"/>
</dbReference>
<organism evidence="6 7">
    <name type="scientific">Vibrio owensii CAIM 1854 = LMG 25443</name>
    <dbReference type="NCBI Taxonomy" id="1229493"/>
    <lineage>
        <taxon>Bacteria</taxon>
        <taxon>Pseudomonadati</taxon>
        <taxon>Pseudomonadota</taxon>
        <taxon>Gammaproteobacteria</taxon>
        <taxon>Vibrionales</taxon>
        <taxon>Vibrionaceae</taxon>
        <taxon>Vibrio</taxon>
    </lineage>
</organism>
<evidence type="ECO:0000313" key="7">
    <source>
        <dbReference type="Proteomes" id="UP000031586"/>
    </source>
</evidence>
<gene>
    <name evidence="6" type="ORF">H735_14745</name>
</gene>
<name>A0A0C1W7S3_9VIBR</name>
<dbReference type="EMBL" id="JPRD01000023">
    <property type="protein sequence ID" value="KIF52397.1"/>
    <property type="molecule type" value="Genomic_DNA"/>
</dbReference>
<dbReference type="SUPFAM" id="SSF53850">
    <property type="entry name" value="Periplasmic binding protein-like II"/>
    <property type="match status" value="1"/>
</dbReference>
<keyword evidence="4" id="KW-0804">Transcription</keyword>
<evidence type="ECO:0000256" key="1">
    <source>
        <dbReference type="ARBA" id="ARBA00009437"/>
    </source>
</evidence>
<dbReference type="InterPro" id="IPR036388">
    <property type="entry name" value="WH-like_DNA-bd_sf"/>
</dbReference>
<comment type="similarity">
    <text evidence="1">Belongs to the LysR transcriptional regulatory family.</text>
</comment>
<dbReference type="PANTHER" id="PTHR30118:SF11">
    <property type="entry name" value="HTH-TYPE TRANSCRIPTIONAL REGULATOR YIDZ"/>
    <property type="match status" value="1"/>
</dbReference>
<evidence type="ECO:0000256" key="3">
    <source>
        <dbReference type="ARBA" id="ARBA00023125"/>
    </source>
</evidence>
<dbReference type="InterPro" id="IPR050389">
    <property type="entry name" value="LysR-type_TF"/>
</dbReference>
<dbReference type="InterPro" id="IPR036390">
    <property type="entry name" value="WH_DNA-bd_sf"/>
</dbReference>
<evidence type="ECO:0000259" key="5">
    <source>
        <dbReference type="Pfam" id="PF03466"/>
    </source>
</evidence>
<evidence type="ECO:0000256" key="4">
    <source>
        <dbReference type="ARBA" id="ARBA00023163"/>
    </source>
</evidence>
<dbReference type="PATRIC" id="fig|1229493.5.peg.2092"/>
<dbReference type="InterPro" id="IPR005119">
    <property type="entry name" value="LysR_subst-bd"/>
</dbReference>
<dbReference type="SUPFAM" id="SSF46785">
    <property type="entry name" value="Winged helix' DNA-binding domain"/>
    <property type="match status" value="1"/>
</dbReference>
<protein>
    <submittedName>
        <fullName evidence="6">LysR family transcriptional regulator</fullName>
    </submittedName>
</protein>
<dbReference type="Gene3D" id="3.40.190.10">
    <property type="entry name" value="Periplasmic binding protein-like II"/>
    <property type="match status" value="2"/>
</dbReference>
<dbReference type="GO" id="GO:0003677">
    <property type="term" value="F:DNA binding"/>
    <property type="evidence" value="ECO:0007669"/>
    <property type="project" value="UniProtKB-KW"/>
</dbReference>
<comment type="caution">
    <text evidence="6">The sequence shown here is derived from an EMBL/GenBank/DDBJ whole genome shotgun (WGS) entry which is preliminary data.</text>
</comment>
<evidence type="ECO:0000313" key="6">
    <source>
        <dbReference type="EMBL" id="KIF52397.1"/>
    </source>
</evidence>
<keyword evidence="2" id="KW-0805">Transcription regulation</keyword>
<dbReference type="GO" id="GO:0006355">
    <property type="term" value="P:regulation of DNA-templated transcription"/>
    <property type="evidence" value="ECO:0007669"/>
    <property type="project" value="TreeGrafter"/>
</dbReference>
<reference evidence="6 7" key="1">
    <citation type="submission" date="2014-07" db="EMBL/GenBank/DDBJ databases">
        <title>Unique and conserved regions in Vibrio harveyi and related species in comparison with the shrimp pathogen Vibrio harveyi CAIM 1792.</title>
        <authorList>
            <person name="Espinoza-Valles I."/>
            <person name="Vora G."/>
            <person name="Leekitcharoenphon P."/>
            <person name="Ussery D."/>
            <person name="Hoj L."/>
            <person name="Gomez-Gil B."/>
        </authorList>
    </citation>
    <scope>NUCLEOTIDE SEQUENCE [LARGE SCALE GENOMIC DNA]</scope>
    <source>
        <strain evidence="7">CAIM 1854 / LMG 25443</strain>
    </source>
</reference>
<dbReference type="Pfam" id="PF03466">
    <property type="entry name" value="LysR_substrate"/>
    <property type="match status" value="1"/>
</dbReference>